<comment type="caution">
    <text evidence="3">The sequence shown here is derived from an EMBL/GenBank/DDBJ whole genome shotgun (WGS) entry which is preliminary data.</text>
</comment>
<protein>
    <submittedName>
        <fullName evidence="3">DUF3373 domain-containing protein</fullName>
    </submittedName>
</protein>
<dbReference type="RefSeq" id="WP_191155411.1">
    <property type="nucleotide sequence ID" value="NZ_JACWUN010000008.1"/>
</dbReference>
<organism evidence="3 4">
    <name type="scientific">Pelovirga terrestris</name>
    <dbReference type="NCBI Taxonomy" id="2771352"/>
    <lineage>
        <taxon>Bacteria</taxon>
        <taxon>Pseudomonadati</taxon>
        <taxon>Thermodesulfobacteriota</taxon>
        <taxon>Desulfuromonadia</taxon>
        <taxon>Geobacterales</taxon>
        <taxon>Geobacteraceae</taxon>
        <taxon>Pelovirga</taxon>
    </lineage>
</organism>
<keyword evidence="1" id="KW-0175">Coiled coil</keyword>
<keyword evidence="4" id="KW-1185">Reference proteome</keyword>
<dbReference type="InterPro" id="IPR021803">
    <property type="entry name" value="DUF3373"/>
</dbReference>
<keyword evidence="2" id="KW-0732">Signal</keyword>
<evidence type="ECO:0000256" key="2">
    <source>
        <dbReference type="SAM" id="SignalP"/>
    </source>
</evidence>
<accession>A0A8J6UGY9</accession>
<proteinExistence type="predicted"/>
<dbReference type="Pfam" id="PF11853">
    <property type="entry name" value="DUF3373"/>
    <property type="match status" value="1"/>
</dbReference>
<evidence type="ECO:0000313" key="3">
    <source>
        <dbReference type="EMBL" id="MBD1400648.1"/>
    </source>
</evidence>
<gene>
    <name evidence="3" type="ORF">ICT70_08205</name>
</gene>
<name>A0A8J6UGY9_9BACT</name>
<dbReference type="AlphaFoldDB" id="A0A8J6UGY9"/>
<feature type="chain" id="PRO_5035315115" evidence="2">
    <location>
        <begin position="23"/>
        <end position="516"/>
    </location>
</feature>
<feature type="coiled-coil region" evidence="1">
    <location>
        <begin position="22"/>
        <end position="59"/>
    </location>
</feature>
<evidence type="ECO:0000313" key="4">
    <source>
        <dbReference type="Proteomes" id="UP000632828"/>
    </source>
</evidence>
<evidence type="ECO:0000256" key="1">
    <source>
        <dbReference type="SAM" id="Coils"/>
    </source>
</evidence>
<dbReference type="EMBL" id="JACWUN010000008">
    <property type="protein sequence ID" value="MBD1400648.1"/>
    <property type="molecule type" value="Genomic_DNA"/>
</dbReference>
<reference evidence="3" key="1">
    <citation type="submission" date="2020-09" db="EMBL/GenBank/DDBJ databases">
        <title>Pelobacter alkaliphilus sp. nov., a novel anaerobic arsenate-reducing bacterium from terrestrial mud volcano.</title>
        <authorList>
            <person name="Khomyakova M.A."/>
            <person name="Merkel A.Y."/>
            <person name="Slobodkin A.I."/>
        </authorList>
    </citation>
    <scope>NUCLEOTIDE SEQUENCE</scope>
    <source>
        <strain evidence="3">M08fum</strain>
    </source>
</reference>
<feature type="signal peptide" evidence="2">
    <location>
        <begin position="1"/>
        <end position="22"/>
    </location>
</feature>
<dbReference type="Proteomes" id="UP000632828">
    <property type="component" value="Unassembled WGS sequence"/>
</dbReference>
<sequence>MKKVLGILVLVGLLALPLSGLAATLEERIEALNRQTMELKQQLEQIRQQQAQQEEFLTEIDETIYEDMSSRFQWSGDFRTRYDYYSRDRYNSANNTVTEKNETLFTNRLRLNMSVSALENVDFVGRLTMYKAWGLQNTPSDGMGGTIGGFPAIDGNSSRTPTDDRLLVDRAIVNWNNIGGSNFWLSMGRRPTTDGPPSQLRLNNPSRMATPVAYMDWPFDGATLGYAYDKLFGLVDLPGRIRFCYGRGYEAGLGENSLNDTDFAGISWDIYNKNNRFIYLQSYVAMEVFNYPDMNSMAVAMISDPAQMTVNTPMGPMDMSMPRQNIGDIYHTSLLYMDKIQNFNYFISGAWSRTDPNSKGMFNDPFAGSPNTDSENGYSIYIGGRFDIPKSNFKIGAEYNYGSEYWIGMSPGHDDMYASKLATRGQVVEVYGIYDLPGKAVAKLGAASFRVGYQHYRYDYTGSLDWNTKPYEIDSAADRAQAAMIGQLLAQTPAAGFAPAMVKSADQVYVSFDVKF</sequence>